<evidence type="ECO:0000313" key="2">
    <source>
        <dbReference type="Proteomes" id="UP000761264"/>
    </source>
</evidence>
<proteinExistence type="predicted"/>
<dbReference type="Proteomes" id="UP000761264">
    <property type="component" value="Unassembled WGS sequence"/>
</dbReference>
<keyword evidence="2" id="KW-1185">Reference proteome</keyword>
<dbReference type="RefSeq" id="WP_167230605.1">
    <property type="nucleotide sequence ID" value="NZ_JAAQPH010000030.1"/>
</dbReference>
<organism evidence="1 2">
    <name type="scientific">Pelagibius litoralis</name>
    <dbReference type="NCBI Taxonomy" id="374515"/>
    <lineage>
        <taxon>Bacteria</taxon>
        <taxon>Pseudomonadati</taxon>
        <taxon>Pseudomonadota</taxon>
        <taxon>Alphaproteobacteria</taxon>
        <taxon>Rhodospirillales</taxon>
        <taxon>Rhodovibrionaceae</taxon>
        <taxon>Pelagibius</taxon>
    </lineage>
</organism>
<dbReference type="AlphaFoldDB" id="A0A967KI79"/>
<accession>A0A967KI79</accession>
<evidence type="ECO:0008006" key="3">
    <source>
        <dbReference type="Google" id="ProtNLM"/>
    </source>
</evidence>
<sequence length="114" mass="12934">MPYVARDDRGQIADVQERETEMAYEQVALDDPELVSFLNNGLGETQIRAELEASDMEFIRVIEDVITVLIDKRVFMLTDLPAPAQQKLARRYKLRSNLSDLGGIIGDHDDIMLP</sequence>
<protein>
    <recommendedName>
        <fullName evidence="3">Tryptophan synthase subunit beta like protein</fullName>
    </recommendedName>
</protein>
<dbReference type="EMBL" id="JAAQPH010000030">
    <property type="protein sequence ID" value="NIA72016.1"/>
    <property type="molecule type" value="Genomic_DNA"/>
</dbReference>
<gene>
    <name evidence="1" type="ORF">HBA54_25780</name>
</gene>
<evidence type="ECO:0000313" key="1">
    <source>
        <dbReference type="EMBL" id="NIA72016.1"/>
    </source>
</evidence>
<comment type="caution">
    <text evidence="1">The sequence shown here is derived from an EMBL/GenBank/DDBJ whole genome shotgun (WGS) entry which is preliminary data.</text>
</comment>
<reference evidence="1" key="1">
    <citation type="submission" date="2020-03" db="EMBL/GenBank/DDBJ databases">
        <title>Genome of Pelagibius litoralis DSM 21314T.</title>
        <authorList>
            <person name="Wang G."/>
        </authorList>
    </citation>
    <scope>NUCLEOTIDE SEQUENCE</scope>
    <source>
        <strain evidence="1">DSM 21314</strain>
    </source>
</reference>
<name>A0A967KI79_9PROT</name>